<evidence type="ECO:0000313" key="1">
    <source>
        <dbReference type="EMBL" id="KAI9896721.1"/>
    </source>
</evidence>
<proteinExistence type="predicted"/>
<dbReference type="Proteomes" id="UP001163324">
    <property type="component" value="Chromosome 9"/>
</dbReference>
<organism evidence="1 2">
    <name type="scientific">Trichothecium roseum</name>
    <dbReference type="NCBI Taxonomy" id="47278"/>
    <lineage>
        <taxon>Eukaryota</taxon>
        <taxon>Fungi</taxon>
        <taxon>Dikarya</taxon>
        <taxon>Ascomycota</taxon>
        <taxon>Pezizomycotina</taxon>
        <taxon>Sordariomycetes</taxon>
        <taxon>Hypocreomycetidae</taxon>
        <taxon>Hypocreales</taxon>
        <taxon>Hypocreales incertae sedis</taxon>
        <taxon>Trichothecium</taxon>
    </lineage>
</organism>
<name>A0ACC0URM2_9HYPO</name>
<keyword evidence="2" id="KW-1185">Reference proteome</keyword>
<accession>A0ACC0URM2</accession>
<evidence type="ECO:0000313" key="2">
    <source>
        <dbReference type="Proteomes" id="UP001163324"/>
    </source>
</evidence>
<reference evidence="1" key="1">
    <citation type="submission" date="2022-10" db="EMBL/GenBank/DDBJ databases">
        <title>Complete Genome of Trichothecium roseum strain YXFP-22015, a Plant Pathogen Isolated from Citrus.</title>
        <authorList>
            <person name="Wang Y."/>
            <person name="Zhu L."/>
        </authorList>
    </citation>
    <scope>NUCLEOTIDE SEQUENCE</scope>
    <source>
        <strain evidence="1">YXFP-22015</strain>
    </source>
</reference>
<comment type="caution">
    <text evidence="1">The sequence shown here is derived from an EMBL/GenBank/DDBJ whole genome shotgun (WGS) entry which is preliminary data.</text>
</comment>
<sequence length="815" mass="90145">MSGVTYEGAVGSPGTRPDGIFTGTSIWISHRVPQKQRFAELVAKNGGKIMMLEKKADIIIGDPCRKDQPDGAISYKWIEDSIANGVAQLEDRYVIQNSKAHPPNAGKGGKPTRTKFTPTEDAILVKYALGHKDTKGNRIWQKFEKTHPRHPWQSWLNRYKTVFFSKSQAQLQAIAACAPEEEPVLEETDEEEEPPVTPQPKRRGRPRMAPPESPKPAVRSPELGATPSLRRSPRRTNKNVAAPLKTDETPKARKRQPSPQVEPEPEPEETGKKEEGQEEEEEEEKEEGKEGEKGDEEDEEREEVEEVEVEGGEEEEDDEQGEEGDEEEVVAMTRKRFYIDLQNFADIRGIDLKKQSTTASGERIDLCDMAQYIEPYANEQQSIPWVDIMDQLGLEQSKKTCKFLKVVWETCLCIFLEAMEDIESQQAEDTDAAESIDGDASTRHGEDDEADNTVLVSRPAPQTSKKRAAEEPITGAATPKRRKRPDHNAEIPSTPDYASARASRRSAAKADDGTSSSNATPRPGQGNAVRTPVRQVLKRDESTYDITPSQQLNYEALSPDSNLGHEQDDEDEESGVIEVQQIKSRSRARVSQPMRRSRRTLPATFAAQPRPIQQQQPQAQQSQHSSPPTPKPPSAAARAAPGWATMPPPPSQNRTTTAAAAPAPAPRPKAKPKSRPAAAEEAVPKSLDDWVDHYVSMSYPPKIVRQALYHTTHTPGYLASLTMLSLAEGRGVPAHAEGIWTRRDDEGLRAVKNPIKGAADGGGASGAAGRALQVMRREAARLADKHGVEMMELRWKFINENDPPDARGKKKKAVA</sequence>
<dbReference type="EMBL" id="CM047948">
    <property type="protein sequence ID" value="KAI9896721.1"/>
    <property type="molecule type" value="Genomic_DNA"/>
</dbReference>
<gene>
    <name evidence="1" type="ORF">N3K66_008893</name>
</gene>
<protein>
    <submittedName>
        <fullName evidence="1">Uncharacterized protein</fullName>
    </submittedName>
</protein>